<keyword evidence="2" id="KW-1185">Reference proteome</keyword>
<evidence type="ECO:0000313" key="2">
    <source>
        <dbReference type="Proteomes" id="UP000248889"/>
    </source>
</evidence>
<dbReference type="Proteomes" id="UP000248889">
    <property type="component" value="Unassembled WGS sequence"/>
</dbReference>
<reference evidence="1 2" key="1">
    <citation type="submission" date="2018-06" db="EMBL/GenBank/DDBJ databases">
        <title>Streptacidiphilus pinicola sp. nov., isolated from pine grove soil.</title>
        <authorList>
            <person name="Roh S.G."/>
            <person name="Park S."/>
            <person name="Kim M.-K."/>
            <person name="Yun B.-R."/>
            <person name="Park J."/>
            <person name="Kim M.J."/>
            <person name="Kim Y.S."/>
            <person name="Kim S.B."/>
        </authorList>
    </citation>
    <scope>NUCLEOTIDE SEQUENCE [LARGE SCALE GENOMIC DNA]</scope>
    <source>
        <strain evidence="1 2">MMS16-CNU450</strain>
    </source>
</reference>
<comment type="caution">
    <text evidence="1">The sequence shown here is derived from an EMBL/GenBank/DDBJ whole genome shotgun (WGS) entry which is preliminary data.</text>
</comment>
<evidence type="ECO:0000313" key="1">
    <source>
        <dbReference type="EMBL" id="RAG81174.1"/>
    </source>
</evidence>
<dbReference type="EMBL" id="QKYN01000174">
    <property type="protein sequence ID" value="RAG81174.1"/>
    <property type="molecule type" value="Genomic_DNA"/>
</dbReference>
<dbReference type="SUPFAM" id="SSF52540">
    <property type="entry name" value="P-loop containing nucleoside triphosphate hydrolases"/>
    <property type="match status" value="1"/>
</dbReference>
<name>A0A2X0I8E7_9ACTN</name>
<sequence>MLLTLTGGPGAGKTTLALALAATPEGQGAVLLHGDDYFVTDTSRGVWRPDPQGVPRLDVGDPASLDWDRWERDVTAALHGGRRPVIADGLFAAATAAGRESPGRLDVFVDLDADLRLVRKIQRKCVQGDFPLDVLLRNYTEARRDAFTCHVEPLRERCAMVVDGARPAADNAADVWAAWVRMSGLPEIPAANGRAFGRCDRETGLDPVNNFGRSCEDRHTRSSQATC</sequence>
<dbReference type="Gene3D" id="3.40.50.300">
    <property type="entry name" value="P-loop containing nucleotide triphosphate hydrolases"/>
    <property type="match status" value="2"/>
</dbReference>
<dbReference type="OrthoDB" id="9777642at2"/>
<protein>
    <submittedName>
        <fullName evidence="1">Uncharacterized protein</fullName>
    </submittedName>
</protein>
<proteinExistence type="predicted"/>
<accession>A0A2X0I8E7</accession>
<organism evidence="1 2">
    <name type="scientific">Streptacidiphilus pinicola</name>
    <dbReference type="NCBI Taxonomy" id="2219663"/>
    <lineage>
        <taxon>Bacteria</taxon>
        <taxon>Bacillati</taxon>
        <taxon>Actinomycetota</taxon>
        <taxon>Actinomycetes</taxon>
        <taxon>Kitasatosporales</taxon>
        <taxon>Streptomycetaceae</taxon>
        <taxon>Streptacidiphilus</taxon>
    </lineage>
</organism>
<dbReference type="AlphaFoldDB" id="A0A2X0I8E7"/>
<dbReference type="InterPro" id="IPR027417">
    <property type="entry name" value="P-loop_NTPase"/>
</dbReference>
<gene>
    <name evidence="1" type="ORF">DN069_34315</name>
</gene>